<dbReference type="PANTHER" id="PTHR48475:SF1">
    <property type="entry name" value="RNASE H TYPE-1 DOMAIN-CONTAINING PROTEIN"/>
    <property type="match status" value="1"/>
</dbReference>
<comment type="caution">
    <text evidence="2">The sequence shown here is derived from an EMBL/GenBank/DDBJ whole genome shotgun (WGS) entry which is preliminary data.</text>
</comment>
<evidence type="ECO:0000259" key="1">
    <source>
        <dbReference type="PROSITE" id="PS50879"/>
    </source>
</evidence>
<keyword evidence="3" id="KW-1185">Reference proteome</keyword>
<evidence type="ECO:0000313" key="3">
    <source>
        <dbReference type="Proteomes" id="UP000237105"/>
    </source>
</evidence>
<organism evidence="2 3">
    <name type="scientific">Parasponia andersonii</name>
    <name type="common">Sponia andersonii</name>
    <dbReference type="NCBI Taxonomy" id="3476"/>
    <lineage>
        <taxon>Eukaryota</taxon>
        <taxon>Viridiplantae</taxon>
        <taxon>Streptophyta</taxon>
        <taxon>Embryophyta</taxon>
        <taxon>Tracheophyta</taxon>
        <taxon>Spermatophyta</taxon>
        <taxon>Magnoliopsida</taxon>
        <taxon>eudicotyledons</taxon>
        <taxon>Gunneridae</taxon>
        <taxon>Pentapetalae</taxon>
        <taxon>rosids</taxon>
        <taxon>fabids</taxon>
        <taxon>Rosales</taxon>
        <taxon>Cannabaceae</taxon>
        <taxon>Parasponia</taxon>
    </lineage>
</organism>
<proteinExistence type="predicted"/>
<dbReference type="Gene3D" id="3.30.420.10">
    <property type="entry name" value="Ribonuclease H-like superfamily/Ribonuclease H"/>
    <property type="match status" value="1"/>
</dbReference>
<reference evidence="3" key="1">
    <citation type="submission" date="2016-06" db="EMBL/GenBank/DDBJ databases">
        <title>Parallel loss of symbiosis genes in relatives of nitrogen-fixing non-legume Parasponia.</title>
        <authorList>
            <person name="Van Velzen R."/>
            <person name="Holmer R."/>
            <person name="Bu F."/>
            <person name="Rutten L."/>
            <person name="Van Zeijl A."/>
            <person name="Liu W."/>
            <person name="Santuari L."/>
            <person name="Cao Q."/>
            <person name="Sharma T."/>
            <person name="Shen D."/>
            <person name="Roswanjaya Y."/>
            <person name="Wardhani T."/>
            <person name="Kalhor M.S."/>
            <person name="Jansen J."/>
            <person name="Van den Hoogen J."/>
            <person name="Gungor B."/>
            <person name="Hartog M."/>
            <person name="Hontelez J."/>
            <person name="Verver J."/>
            <person name="Yang W.-C."/>
            <person name="Schijlen E."/>
            <person name="Repin R."/>
            <person name="Schilthuizen M."/>
            <person name="Schranz E."/>
            <person name="Heidstra R."/>
            <person name="Miyata K."/>
            <person name="Fedorova E."/>
            <person name="Kohlen W."/>
            <person name="Bisseling T."/>
            <person name="Smit S."/>
            <person name="Geurts R."/>
        </authorList>
    </citation>
    <scope>NUCLEOTIDE SEQUENCE [LARGE SCALE GENOMIC DNA]</scope>
    <source>
        <strain evidence="3">cv. WU1-14</strain>
    </source>
</reference>
<protein>
    <submittedName>
        <fullName evidence="2">Ribonuclease H</fullName>
    </submittedName>
</protein>
<evidence type="ECO:0000313" key="2">
    <source>
        <dbReference type="EMBL" id="PON49762.1"/>
    </source>
</evidence>
<dbReference type="AlphaFoldDB" id="A0A2P5BLT6"/>
<dbReference type="GO" id="GO:0004523">
    <property type="term" value="F:RNA-DNA hybrid ribonuclease activity"/>
    <property type="evidence" value="ECO:0007669"/>
    <property type="project" value="InterPro"/>
</dbReference>
<gene>
    <name evidence="2" type="ORF">PanWU01x14_227980</name>
</gene>
<dbReference type="InterPro" id="IPR036397">
    <property type="entry name" value="RNaseH_sf"/>
</dbReference>
<name>A0A2P5BLT6_PARAD</name>
<dbReference type="SUPFAM" id="SSF53098">
    <property type="entry name" value="Ribonuclease H-like"/>
    <property type="match status" value="1"/>
</dbReference>
<dbReference type="GO" id="GO:0003676">
    <property type="term" value="F:nucleic acid binding"/>
    <property type="evidence" value="ECO:0007669"/>
    <property type="project" value="InterPro"/>
</dbReference>
<dbReference type="OrthoDB" id="1165617at2759"/>
<dbReference type="InterPro" id="IPR012337">
    <property type="entry name" value="RNaseH-like_sf"/>
</dbReference>
<dbReference type="EMBL" id="JXTB01000255">
    <property type="protein sequence ID" value="PON49762.1"/>
    <property type="molecule type" value="Genomic_DNA"/>
</dbReference>
<dbReference type="PANTHER" id="PTHR48475">
    <property type="entry name" value="RIBONUCLEASE H"/>
    <property type="match status" value="1"/>
</dbReference>
<dbReference type="InterPro" id="IPR002156">
    <property type="entry name" value="RNaseH_domain"/>
</dbReference>
<sequence length="117" mass="13141">MLQKPILTGRYAKWMLMLSEFDMTIEKPKAIKSQALADLLKYSKSLDSKQEVTLAEESEEQWELYFDGASTKNEGSAGIIISNNQGEIFKKVVKLAFPCSHNEAEHEALAMSLDLAK</sequence>
<dbReference type="PROSITE" id="PS50879">
    <property type="entry name" value="RNASE_H_1"/>
    <property type="match status" value="1"/>
</dbReference>
<dbReference type="Proteomes" id="UP000237105">
    <property type="component" value="Unassembled WGS sequence"/>
</dbReference>
<accession>A0A2P5BLT6</accession>
<feature type="domain" description="RNase H type-1" evidence="1">
    <location>
        <begin position="58"/>
        <end position="117"/>
    </location>
</feature>